<dbReference type="EMBL" id="FONY01000012">
    <property type="protein sequence ID" value="SFF00279.1"/>
    <property type="molecule type" value="Genomic_DNA"/>
</dbReference>
<sequence length="34" mass="3832">MVLLQNRTSPTRNPSFAKEPFFANAPGNNDNFVH</sequence>
<dbReference type="AlphaFoldDB" id="A0A1I2F5N1"/>
<dbReference type="Proteomes" id="UP000199513">
    <property type="component" value="Unassembled WGS sequence"/>
</dbReference>
<protein>
    <submittedName>
        <fullName evidence="2">Uncharacterized protein</fullName>
    </submittedName>
</protein>
<feature type="region of interest" description="Disordered" evidence="1">
    <location>
        <begin position="1"/>
        <end position="34"/>
    </location>
</feature>
<feature type="compositionally biased region" description="Polar residues" evidence="1">
    <location>
        <begin position="1"/>
        <end position="14"/>
    </location>
</feature>
<reference evidence="2 3" key="1">
    <citation type="submission" date="2016-10" db="EMBL/GenBank/DDBJ databases">
        <authorList>
            <person name="de Groot N.N."/>
        </authorList>
    </citation>
    <scope>NUCLEOTIDE SEQUENCE [LARGE SCALE GENOMIC DNA]</scope>
    <source>
        <strain>GEY</strain>
        <strain evidence="3">DSM 9560</strain>
    </source>
</reference>
<evidence type="ECO:0000313" key="2">
    <source>
        <dbReference type="EMBL" id="SFF00279.1"/>
    </source>
</evidence>
<accession>A0A1I2F5N1</accession>
<keyword evidence="3" id="KW-1185">Reference proteome</keyword>
<evidence type="ECO:0000313" key="3">
    <source>
        <dbReference type="Proteomes" id="UP000199513"/>
    </source>
</evidence>
<organism evidence="2 3">
    <name type="scientific">Thermoflexibacter ruber</name>
    <dbReference type="NCBI Taxonomy" id="1003"/>
    <lineage>
        <taxon>Bacteria</taxon>
        <taxon>Pseudomonadati</taxon>
        <taxon>Bacteroidota</taxon>
        <taxon>Cytophagia</taxon>
        <taxon>Cytophagales</taxon>
        <taxon>Thermoflexibacteraceae</taxon>
        <taxon>Thermoflexibacter</taxon>
    </lineage>
</organism>
<gene>
    <name evidence="2" type="ORF">SAMN04488541_101287</name>
</gene>
<proteinExistence type="predicted"/>
<evidence type="ECO:0000256" key="1">
    <source>
        <dbReference type="SAM" id="MobiDB-lite"/>
    </source>
</evidence>
<name>A0A1I2F5N1_9BACT</name>